<dbReference type="EMBL" id="MAXA01000250">
    <property type="protein sequence ID" value="OHV22099.1"/>
    <property type="molecule type" value="Genomic_DNA"/>
</dbReference>
<reference evidence="3" key="1">
    <citation type="submission" date="2016-07" db="EMBL/GenBank/DDBJ databases">
        <title>Frankia sp. NRRL B-16219 Genome sequencing.</title>
        <authorList>
            <person name="Ghodhbane-Gtari F."/>
            <person name="Swanson E."/>
            <person name="Gueddou A."/>
            <person name="Louati M."/>
            <person name="Nouioui I."/>
            <person name="Hezbri K."/>
            <person name="Abebe-Akele F."/>
            <person name="Simpson S."/>
            <person name="Morris K."/>
            <person name="Thomas K."/>
            <person name="Gtari M."/>
            <person name="Tisa L.S."/>
        </authorList>
    </citation>
    <scope>NUCLEOTIDE SEQUENCE [LARGE SCALE GENOMIC DNA]</scope>
    <source>
        <strain evidence="3">NRRL B-16219</strain>
    </source>
</reference>
<evidence type="ECO:0000259" key="1">
    <source>
        <dbReference type="Pfam" id="PF03551"/>
    </source>
</evidence>
<feature type="domain" description="Transcription regulator PadR N-terminal" evidence="1">
    <location>
        <begin position="7"/>
        <end position="85"/>
    </location>
</feature>
<dbReference type="InterPro" id="IPR036388">
    <property type="entry name" value="WH-like_DNA-bd_sf"/>
</dbReference>
<dbReference type="AlphaFoldDB" id="A0A1S1PLT3"/>
<accession>A0A1S1PLT3</accession>
<keyword evidence="3" id="KW-1185">Reference proteome</keyword>
<dbReference type="Pfam" id="PF03551">
    <property type="entry name" value="PadR"/>
    <property type="match status" value="1"/>
</dbReference>
<evidence type="ECO:0000313" key="2">
    <source>
        <dbReference type="EMBL" id="OHV22099.1"/>
    </source>
</evidence>
<organism evidence="2 3">
    <name type="scientific">Parafrankia soli</name>
    <dbReference type="NCBI Taxonomy" id="2599596"/>
    <lineage>
        <taxon>Bacteria</taxon>
        <taxon>Bacillati</taxon>
        <taxon>Actinomycetota</taxon>
        <taxon>Actinomycetes</taxon>
        <taxon>Frankiales</taxon>
        <taxon>Frankiaceae</taxon>
        <taxon>Parafrankia</taxon>
    </lineage>
</organism>
<dbReference type="PANTHER" id="PTHR43252">
    <property type="entry name" value="TRANSCRIPTIONAL REGULATOR YQJI"/>
    <property type="match status" value="1"/>
</dbReference>
<evidence type="ECO:0000313" key="3">
    <source>
        <dbReference type="Proteomes" id="UP000179769"/>
    </source>
</evidence>
<sequence length="115" mass="12691">MSIRNGLLALLAERPMYGYQLRAEFESRTGSTWPLNIGQVYTTLRRLERDGLVEGDEDPGPQAPAGGEGRGIVYRLTAAGHAAARNWWTKPVSRRTAGRDELAIKLALAVTEARR</sequence>
<dbReference type="SUPFAM" id="SSF46785">
    <property type="entry name" value="Winged helix' DNA-binding domain"/>
    <property type="match status" value="1"/>
</dbReference>
<comment type="caution">
    <text evidence="2">The sequence shown here is derived from an EMBL/GenBank/DDBJ whole genome shotgun (WGS) entry which is preliminary data.</text>
</comment>
<dbReference type="PANTHER" id="PTHR43252:SF2">
    <property type="entry name" value="TRANSCRIPTION REGULATOR, PADR-LIKE FAMILY"/>
    <property type="match status" value="1"/>
</dbReference>
<dbReference type="InterPro" id="IPR036390">
    <property type="entry name" value="WH_DNA-bd_sf"/>
</dbReference>
<name>A0A1S1PLT3_9ACTN</name>
<dbReference type="Gene3D" id="1.10.10.10">
    <property type="entry name" value="Winged helix-like DNA-binding domain superfamily/Winged helix DNA-binding domain"/>
    <property type="match status" value="1"/>
</dbReference>
<dbReference type="InterPro" id="IPR005149">
    <property type="entry name" value="Tscrpt_reg_PadR_N"/>
</dbReference>
<proteinExistence type="predicted"/>
<gene>
    <name evidence="2" type="ORF">BBK14_25995</name>
</gene>
<dbReference type="Proteomes" id="UP000179769">
    <property type="component" value="Unassembled WGS sequence"/>
</dbReference>
<protein>
    <recommendedName>
        <fullName evidence="1">Transcription regulator PadR N-terminal domain-containing protein</fullName>
    </recommendedName>
</protein>